<evidence type="ECO:0000313" key="4">
    <source>
        <dbReference type="Proteomes" id="UP001165065"/>
    </source>
</evidence>
<dbReference type="AlphaFoldDB" id="A0A9W7G905"/>
<evidence type="ECO:0000256" key="2">
    <source>
        <dbReference type="SAM" id="Phobius"/>
    </source>
</evidence>
<reference evidence="4" key="1">
    <citation type="journal article" date="2023" name="Commun. Biol.">
        <title>Genome analysis of Parmales, the sister group of diatoms, reveals the evolutionary specialization of diatoms from phago-mixotrophs to photoautotrophs.</title>
        <authorList>
            <person name="Ban H."/>
            <person name="Sato S."/>
            <person name="Yoshikawa S."/>
            <person name="Yamada K."/>
            <person name="Nakamura Y."/>
            <person name="Ichinomiya M."/>
            <person name="Sato N."/>
            <person name="Blanc-Mathieu R."/>
            <person name="Endo H."/>
            <person name="Kuwata A."/>
            <person name="Ogata H."/>
        </authorList>
    </citation>
    <scope>NUCLEOTIDE SEQUENCE [LARGE SCALE GENOMIC DNA]</scope>
</reference>
<dbReference type="EMBL" id="BRYA01000070">
    <property type="protein sequence ID" value="GMI36991.1"/>
    <property type="molecule type" value="Genomic_DNA"/>
</dbReference>
<feature type="transmembrane region" description="Helical" evidence="2">
    <location>
        <begin position="70"/>
        <end position="90"/>
    </location>
</feature>
<keyword evidence="4" id="KW-1185">Reference proteome</keyword>
<dbReference type="OrthoDB" id="198634at2759"/>
<evidence type="ECO:0000256" key="1">
    <source>
        <dbReference type="SAM" id="MobiDB-lite"/>
    </source>
</evidence>
<gene>
    <name evidence="3" type="ORF">TrCOL_g2525</name>
</gene>
<feature type="transmembrane region" description="Helical" evidence="2">
    <location>
        <begin position="102"/>
        <end position="124"/>
    </location>
</feature>
<comment type="caution">
    <text evidence="3">The sequence shown here is derived from an EMBL/GenBank/DDBJ whole genome shotgun (WGS) entry which is preliminary data.</text>
</comment>
<feature type="region of interest" description="Disordered" evidence="1">
    <location>
        <begin position="1"/>
        <end position="24"/>
    </location>
</feature>
<protein>
    <submittedName>
        <fullName evidence="3">Uncharacterized protein</fullName>
    </submittedName>
</protein>
<keyword evidence="2" id="KW-1133">Transmembrane helix</keyword>
<name>A0A9W7G905_9STRA</name>
<proteinExistence type="predicted"/>
<accession>A0A9W7G905</accession>
<dbReference type="Proteomes" id="UP001165065">
    <property type="component" value="Unassembled WGS sequence"/>
</dbReference>
<keyword evidence="2" id="KW-0472">Membrane</keyword>
<evidence type="ECO:0000313" key="3">
    <source>
        <dbReference type="EMBL" id="GMI36991.1"/>
    </source>
</evidence>
<sequence>MRQTTSLDDTSSLPSLPTFPSSAPDDLSTLLADAEKFRSKSPKKTGDEAVGDAIGQSIKGVISNIIAADFFLILAFLAWFLAGVVSSTYFKNDAIQLAFNGIFQPVVQPALGILMIGSIAGGAFGNNPDDADNE</sequence>
<organism evidence="3 4">
    <name type="scientific">Triparma columacea</name>
    <dbReference type="NCBI Taxonomy" id="722753"/>
    <lineage>
        <taxon>Eukaryota</taxon>
        <taxon>Sar</taxon>
        <taxon>Stramenopiles</taxon>
        <taxon>Ochrophyta</taxon>
        <taxon>Bolidophyceae</taxon>
        <taxon>Parmales</taxon>
        <taxon>Triparmaceae</taxon>
        <taxon>Triparma</taxon>
    </lineage>
</organism>
<keyword evidence="2" id="KW-0812">Transmembrane</keyword>